<accession>A0A1Y6KT40</accession>
<evidence type="ECO:0000313" key="3">
    <source>
        <dbReference type="Proteomes" id="UP000196485"/>
    </source>
</evidence>
<feature type="compositionally biased region" description="Polar residues" evidence="1">
    <location>
        <begin position="36"/>
        <end position="54"/>
    </location>
</feature>
<evidence type="ECO:0000313" key="2">
    <source>
        <dbReference type="EMBL" id="SMY15261.1"/>
    </source>
</evidence>
<dbReference type="RefSeq" id="WP_181314984.1">
    <property type="nucleotide sequence ID" value="NZ_FYAH01000001.1"/>
</dbReference>
<keyword evidence="3" id="KW-1185">Reference proteome</keyword>
<dbReference type="Proteomes" id="UP000196485">
    <property type="component" value="Unassembled WGS sequence"/>
</dbReference>
<name>A0A1Y6KT40_9GAMM</name>
<dbReference type="EMBL" id="FYAH01000001">
    <property type="protein sequence ID" value="SMY15261.1"/>
    <property type="molecule type" value="Genomic_DNA"/>
</dbReference>
<organism evidence="2 3">
    <name type="scientific">Photobacterium aquimaris</name>
    <dbReference type="NCBI Taxonomy" id="512643"/>
    <lineage>
        <taxon>Bacteria</taxon>
        <taxon>Pseudomonadati</taxon>
        <taxon>Pseudomonadota</taxon>
        <taxon>Gammaproteobacteria</taxon>
        <taxon>Vibrionales</taxon>
        <taxon>Vibrionaceae</taxon>
        <taxon>Photobacterium</taxon>
    </lineage>
</organism>
<gene>
    <name evidence="2" type="ORF">PAQU9191_00479</name>
</gene>
<evidence type="ECO:0000256" key="1">
    <source>
        <dbReference type="SAM" id="MobiDB-lite"/>
    </source>
</evidence>
<dbReference type="AlphaFoldDB" id="A0A1Y6KT40"/>
<sequence>MANNESYQVAIDILRCHLGMSIDEAHKELGLDNAGNPVSMTDTQEQLIGLNSAN</sequence>
<feature type="region of interest" description="Disordered" evidence="1">
    <location>
        <begin position="33"/>
        <end position="54"/>
    </location>
</feature>
<protein>
    <recommendedName>
        <fullName evidence="4">Dethiobiotin synthetase</fullName>
    </recommendedName>
</protein>
<proteinExistence type="predicted"/>
<evidence type="ECO:0008006" key="4">
    <source>
        <dbReference type="Google" id="ProtNLM"/>
    </source>
</evidence>
<reference evidence="3" key="1">
    <citation type="submission" date="2017-06" db="EMBL/GenBank/DDBJ databases">
        <authorList>
            <person name="Rodrigo-Torres L."/>
            <person name="Arahal R. D."/>
            <person name="Lucena T."/>
        </authorList>
    </citation>
    <scope>NUCLEOTIDE SEQUENCE [LARGE SCALE GENOMIC DNA]</scope>
    <source>
        <strain evidence="3">type strain: CECT 9192</strain>
    </source>
</reference>